<dbReference type="AlphaFoldDB" id="A0AAD3S901"/>
<keyword evidence="6" id="KW-0697">Rotamase</keyword>
<dbReference type="Pfam" id="PF00860">
    <property type="entry name" value="Xan_ur_permease"/>
    <property type="match status" value="1"/>
</dbReference>
<evidence type="ECO:0000256" key="7">
    <source>
        <dbReference type="SAM" id="Phobius"/>
    </source>
</evidence>
<keyword evidence="6" id="KW-0413">Isomerase</keyword>
<comment type="catalytic activity">
    <reaction evidence="6">
        <text>[protein]-peptidylproline (omega=180) = [protein]-peptidylproline (omega=0)</text>
        <dbReference type="Rhea" id="RHEA:16237"/>
        <dbReference type="Rhea" id="RHEA-COMP:10747"/>
        <dbReference type="Rhea" id="RHEA-COMP:10748"/>
        <dbReference type="ChEBI" id="CHEBI:83833"/>
        <dbReference type="ChEBI" id="CHEBI:83834"/>
        <dbReference type="EC" id="5.2.1.8"/>
    </reaction>
</comment>
<dbReference type="GO" id="GO:0016020">
    <property type="term" value="C:membrane"/>
    <property type="evidence" value="ECO:0007669"/>
    <property type="project" value="UniProtKB-SubCell"/>
</dbReference>
<feature type="transmembrane region" description="Helical" evidence="7">
    <location>
        <begin position="220"/>
        <end position="242"/>
    </location>
</feature>
<dbReference type="Gene3D" id="3.10.50.40">
    <property type="match status" value="1"/>
</dbReference>
<dbReference type="GO" id="GO:0022857">
    <property type="term" value="F:transmembrane transporter activity"/>
    <property type="evidence" value="ECO:0007669"/>
    <property type="project" value="InterPro"/>
</dbReference>
<evidence type="ECO:0000313" key="9">
    <source>
        <dbReference type="EMBL" id="GMH06519.1"/>
    </source>
</evidence>
<dbReference type="EC" id="5.2.1.8" evidence="6"/>
<dbReference type="EMBL" id="BSYO01000006">
    <property type="protein sequence ID" value="GMH06519.1"/>
    <property type="molecule type" value="Genomic_DNA"/>
</dbReference>
<proteinExistence type="inferred from homology"/>
<keyword evidence="10" id="KW-1185">Reference proteome</keyword>
<feature type="domain" description="PPIase FKBP-type" evidence="8">
    <location>
        <begin position="85"/>
        <end position="187"/>
    </location>
</feature>
<protein>
    <recommendedName>
        <fullName evidence="6">peptidylprolyl isomerase</fullName>
        <ecNumber evidence="6">5.2.1.8</ecNumber>
    </recommendedName>
</protein>
<keyword evidence="3 7" id="KW-0812">Transmembrane</keyword>
<evidence type="ECO:0000256" key="2">
    <source>
        <dbReference type="ARBA" id="ARBA00008821"/>
    </source>
</evidence>
<dbReference type="SUPFAM" id="SSF54534">
    <property type="entry name" value="FKBP-like"/>
    <property type="match status" value="1"/>
</dbReference>
<evidence type="ECO:0000256" key="5">
    <source>
        <dbReference type="ARBA" id="ARBA00023136"/>
    </source>
</evidence>
<organism evidence="9 10">
    <name type="scientific">Nepenthes gracilis</name>
    <name type="common">Slender pitcher plant</name>
    <dbReference type="NCBI Taxonomy" id="150966"/>
    <lineage>
        <taxon>Eukaryota</taxon>
        <taxon>Viridiplantae</taxon>
        <taxon>Streptophyta</taxon>
        <taxon>Embryophyta</taxon>
        <taxon>Tracheophyta</taxon>
        <taxon>Spermatophyta</taxon>
        <taxon>Magnoliopsida</taxon>
        <taxon>eudicotyledons</taxon>
        <taxon>Gunneridae</taxon>
        <taxon>Pentapetalae</taxon>
        <taxon>Caryophyllales</taxon>
        <taxon>Nepenthaceae</taxon>
        <taxon>Nepenthes</taxon>
    </lineage>
</organism>
<dbReference type="Pfam" id="PF00254">
    <property type="entry name" value="FKBP_C"/>
    <property type="match status" value="1"/>
</dbReference>
<reference evidence="9" key="1">
    <citation type="submission" date="2023-05" db="EMBL/GenBank/DDBJ databases">
        <title>Nepenthes gracilis genome sequencing.</title>
        <authorList>
            <person name="Fukushima K."/>
        </authorList>
    </citation>
    <scope>NUCLEOTIDE SEQUENCE</scope>
    <source>
        <strain evidence="9">SING2019-196</strain>
    </source>
</reference>
<keyword evidence="5 7" id="KW-0472">Membrane</keyword>
<keyword evidence="4 7" id="KW-1133">Transmembrane helix</keyword>
<comment type="similarity">
    <text evidence="2">Belongs to the nucleobase:cation symporter-2 (NCS2) (TC 2.A.40) family.</text>
</comment>
<accession>A0AAD3S901</accession>
<gene>
    <name evidence="9" type="ORF">Nepgr_008359</name>
</gene>
<dbReference type="PANTHER" id="PTHR11119">
    <property type="entry name" value="XANTHINE-URACIL / VITAMIN C PERMEASE FAMILY MEMBER"/>
    <property type="match status" value="1"/>
</dbReference>
<evidence type="ECO:0000256" key="4">
    <source>
        <dbReference type="ARBA" id="ARBA00022989"/>
    </source>
</evidence>
<feature type="transmembrane region" description="Helical" evidence="7">
    <location>
        <begin position="189"/>
        <end position="208"/>
    </location>
</feature>
<dbReference type="Proteomes" id="UP001279734">
    <property type="component" value="Unassembled WGS sequence"/>
</dbReference>
<evidence type="ECO:0000259" key="8">
    <source>
        <dbReference type="PROSITE" id="PS50059"/>
    </source>
</evidence>
<dbReference type="InterPro" id="IPR006043">
    <property type="entry name" value="NCS2"/>
</dbReference>
<dbReference type="PROSITE" id="PS50059">
    <property type="entry name" value="FKBP_PPIASE"/>
    <property type="match status" value="1"/>
</dbReference>
<dbReference type="GO" id="GO:0003755">
    <property type="term" value="F:peptidyl-prolyl cis-trans isomerase activity"/>
    <property type="evidence" value="ECO:0007669"/>
    <property type="project" value="UniProtKB-KW"/>
</dbReference>
<sequence>METLLIFGLLKQQNRKKEKHYCCYELEGVGVRYRLGLDLHLRIAPEVRRAGESLDEIPVKDICKDGGIFKQILKEGKGYDRPNDGAVVKVKLIGKPQDDTVFVREDHGDGDELLKVKAEEEQVIEGLDRAVMTIKKGEMALLTIAPKYDFDSLGFQHELVCSILAGLWGIGAGSTILTEKVHTINTTKVANGGAVQLGAILLIFFSFLEKVSGLLASLPQALAASVLCFIWILIMAFGFSIFPYNPMRPKLSISQAVEIATDFNSKQYFVTPSKHFNLQAPKQFLLNLQAIEMEIGGIGRVHSKQACLPSFPHRFQWKE</sequence>
<name>A0AAD3S901_NEPGR</name>
<comment type="subcellular location">
    <subcellularLocation>
        <location evidence="1">Membrane</location>
        <topology evidence="1">Multi-pass membrane protein</topology>
    </subcellularLocation>
</comment>
<evidence type="ECO:0000256" key="6">
    <source>
        <dbReference type="PROSITE-ProRule" id="PRU00277"/>
    </source>
</evidence>
<evidence type="ECO:0000256" key="1">
    <source>
        <dbReference type="ARBA" id="ARBA00004141"/>
    </source>
</evidence>
<evidence type="ECO:0000256" key="3">
    <source>
        <dbReference type="ARBA" id="ARBA00022692"/>
    </source>
</evidence>
<dbReference type="InterPro" id="IPR046357">
    <property type="entry name" value="PPIase_dom_sf"/>
</dbReference>
<dbReference type="InterPro" id="IPR001179">
    <property type="entry name" value="PPIase_FKBP_dom"/>
</dbReference>
<comment type="caution">
    <text evidence="9">The sequence shown here is derived from an EMBL/GenBank/DDBJ whole genome shotgun (WGS) entry which is preliminary data.</text>
</comment>
<evidence type="ECO:0000313" key="10">
    <source>
        <dbReference type="Proteomes" id="UP001279734"/>
    </source>
</evidence>